<reference evidence="1 2" key="1">
    <citation type="journal article" date="2013" name="Nat. Commun.">
        <title>Genome analysis reveals insights into physiology and longevity of the Brandt's bat Myotis brandtii.</title>
        <authorList>
            <person name="Seim I."/>
            <person name="Fang X."/>
            <person name="Xiong Z."/>
            <person name="Lobanov A.V."/>
            <person name="Huang Z."/>
            <person name="Ma S."/>
            <person name="Feng Y."/>
            <person name="Turanov A.A."/>
            <person name="Zhu Y."/>
            <person name="Lenz T.L."/>
            <person name="Gerashchenko M.V."/>
            <person name="Fan D."/>
            <person name="Hee Yim S."/>
            <person name="Yao X."/>
            <person name="Jordan D."/>
            <person name="Xiong Y."/>
            <person name="Ma Y."/>
            <person name="Lyapunov A.N."/>
            <person name="Chen G."/>
            <person name="Kulakova O.I."/>
            <person name="Sun Y."/>
            <person name="Lee S.G."/>
            <person name="Bronson R.T."/>
            <person name="Moskalev A.A."/>
            <person name="Sunyaev S.R."/>
            <person name="Zhang G."/>
            <person name="Krogh A."/>
            <person name="Wang J."/>
            <person name="Gladyshev V.N."/>
        </authorList>
    </citation>
    <scope>NUCLEOTIDE SEQUENCE [LARGE SCALE GENOMIC DNA]</scope>
</reference>
<organism evidence="1 2">
    <name type="scientific">Myotis brandtii</name>
    <name type="common">Brandt's bat</name>
    <dbReference type="NCBI Taxonomy" id="109478"/>
    <lineage>
        <taxon>Eukaryota</taxon>
        <taxon>Metazoa</taxon>
        <taxon>Chordata</taxon>
        <taxon>Craniata</taxon>
        <taxon>Vertebrata</taxon>
        <taxon>Euteleostomi</taxon>
        <taxon>Mammalia</taxon>
        <taxon>Eutheria</taxon>
        <taxon>Laurasiatheria</taxon>
        <taxon>Chiroptera</taxon>
        <taxon>Yangochiroptera</taxon>
        <taxon>Vespertilionidae</taxon>
        <taxon>Myotis</taxon>
    </lineage>
</organism>
<evidence type="ECO:0000313" key="1">
    <source>
        <dbReference type="EMBL" id="EPQ04994.1"/>
    </source>
</evidence>
<dbReference type="Proteomes" id="UP000052978">
    <property type="component" value="Unassembled WGS sequence"/>
</dbReference>
<dbReference type="AlphaFoldDB" id="S7MLC6"/>
<gene>
    <name evidence="1" type="ORF">D623_10030289</name>
</gene>
<proteinExistence type="predicted"/>
<keyword evidence="2" id="KW-1185">Reference proteome</keyword>
<protein>
    <submittedName>
        <fullName evidence="1">Uncharacterized protein</fullName>
    </submittedName>
</protein>
<sequence length="70" mass="7740">MNGEDSVGKPWMQNGSESPTVPVWVSQKLSPSEKDRVMRALSMFSKELILRLDLLVPGSLDLGQGTLLRI</sequence>
<evidence type="ECO:0000313" key="2">
    <source>
        <dbReference type="Proteomes" id="UP000052978"/>
    </source>
</evidence>
<dbReference type="EMBL" id="KE161707">
    <property type="protein sequence ID" value="EPQ04994.1"/>
    <property type="molecule type" value="Genomic_DNA"/>
</dbReference>
<name>S7MLC6_MYOBR</name>
<accession>S7MLC6</accession>